<feature type="region of interest" description="Disordered" evidence="1">
    <location>
        <begin position="1"/>
        <end position="21"/>
    </location>
</feature>
<keyword evidence="2" id="KW-0472">Membrane</keyword>
<evidence type="ECO:0008006" key="4">
    <source>
        <dbReference type="Google" id="ProtNLM"/>
    </source>
</evidence>
<evidence type="ECO:0000256" key="1">
    <source>
        <dbReference type="SAM" id="MobiDB-lite"/>
    </source>
</evidence>
<sequence length="285" mass="30830">MTQFDDFQYNPPPSESSNGSPRWQSVAIVVGGVALVTAATVAVYLVNRGPNETVPAEAQTVIESTPPEISVTELDPEPDVPETVNLPALDESDGFVRELISTLSAHPTLVAWLATDELIRTFVVVVENIAEGQTPARHLGGLSLKEPFGTAGDRQQLVIDPLSYARYDLIADAFNSVHVEGAAQLYEQLKPLLNEAYRNLGHPDGDFHQALAQAVRQIVEVPIVDGEIALVSHTVAFQFADLSLERLAPVQRQAIRMGSRNLRVVQQKLLELSSALGLEPSVTVG</sequence>
<feature type="transmembrane region" description="Helical" evidence="2">
    <location>
        <begin position="23"/>
        <end position="46"/>
    </location>
</feature>
<proteinExistence type="predicted"/>
<reference evidence="3" key="1">
    <citation type="submission" date="2018-05" db="EMBL/GenBank/DDBJ databases">
        <authorList>
            <person name="Lanie J.A."/>
            <person name="Ng W.-L."/>
            <person name="Kazmierczak K.M."/>
            <person name="Andrzejewski T.M."/>
            <person name="Davidsen T.M."/>
            <person name="Wayne K.J."/>
            <person name="Tettelin H."/>
            <person name="Glass J.I."/>
            <person name="Rusch D."/>
            <person name="Podicherti R."/>
            <person name="Tsui H.-C.T."/>
            <person name="Winkler M.E."/>
        </authorList>
    </citation>
    <scope>NUCLEOTIDE SEQUENCE</scope>
</reference>
<dbReference type="EMBL" id="UINC01010576">
    <property type="protein sequence ID" value="SVA47004.1"/>
    <property type="molecule type" value="Genomic_DNA"/>
</dbReference>
<protein>
    <recommendedName>
        <fullName evidence="4">DUF3014 domain-containing protein</fullName>
    </recommendedName>
</protein>
<dbReference type="AlphaFoldDB" id="A0A381W3E4"/>
<dbReference type="InterPro" id="IPR021382">
    <property type="entry name" value="DUF3014"/>
</dbReference>
<keyword evidence="2" id="KW-0812">Transmembrane</keyword>
<name>A0A381W3E4_9ZZZZ</name>
<evidence type="ECO:0000256" key="2">
    <source>
        <dbReference type="SAM" id="Phobius"/>
    </source>
</evidence>
<accession>A0A381W3E4</accession>
<dbReference type="Pfam" id="PF11219">
    <property type="entry name" value="DUF3014"/>
    <property type="match status" value="1"/>
</dbReference>
<gene>
    <name evidence="3" type="ORF">METZ01_LOCUS99858</name>
</gene>
<keyword evidence="2" id="KW-1133">Transmembrane helix</keyword>
<organism evidence="3">
    <name type="scientific">marine metagenome</name>
    <dbReference type="NCBI Taxonomy" id="408172"/>
    <lineage>
        <taxon>unclassified sequences</taxon>
        <taxon>metagenomes</taxon>
        <taxon>ecological metagenomes</taxon>
    </lineage>
</organism>
<evidence type="ECO:0000313" key="3">
    <source>
        <dbReference type="EMBL" id="SVA47004.1"/>
    </source>
</evidence>